<keyword evidence="4" id="KW-0659">Purine metabolism</keyword>
<dbReference type="InterPro" id="IPR018020">
    <property type="entry name" value="OHCU_decarboxylase"/>
</dbReference>
<evidence type="ECO:0000256" key="2">
    <source>
        <dbReference type="ARBA" id="ARBA00004754"/>
    </source>
</evidence>
<evidence type="ECO:0000313" key="9">
    <source>
        <dbReference type="Proteomes" id="UP000261905"/>
    </source>
</evidence>
<keyword evidence="9" id="KW-1185">Reference proteome</keyword>
<evidence type="ECO:0000256" key="1">
    <source>
        <dbReference type="ARBA" id="ARBA00001163"/>
    </source>
</evidence>
<proteinExistence type="predicted"/>
<dbReference type="GO" id="GO:0051997">
    <property type="term" value="F:2-oxo-4-hydroxy-4-carboxy-5-ureidoimidazoline decarboxylase activity"/>
    <property type="evidence" value="ECO:0007669"/>
    <property type="project" value="UniProtKB-EC"/>
</dbReference>
<dbReference type="Gene3D" id="1.10.3330.10">
    <property type="entry name" value="Oxo-4-hydroxy-4-carboxy-5-ureidoimidazoline decarboxylase"/>
    <property type="match status" value="1"/>
</dbReference>
<evidence type="ECO:0000259" key="7">
    <source>
        <dbReference type="Pfam" id="PF09349"/>
    </source>
</evidence>
<gene>
    <name evidence="8" type="primary">uraD</name>
    <name evidence="8" type="ORF">DX130_06120</name>
</gene>
<dbReference type="EMBL" id="QUBQ01000001">
    <property type="protein sequence ID" value="REK76612.1"/>
    <property type="molecule type" value="Genomic_DNA"/>
</dbReference>
<accession>A0A371PK81</accession>
<evidence type="ECO:0000256" key="5">
    <source>
        <dbReference type="ARBA" id="ARBA00022793"/>
    </source>
</evidence>
<dbReference type="InterPro" id="IPR036778">
    <property type="entry name" value="OHCU_decarboxylase_sf"/>
</dbReference>
<comment type="caution">
    <text evidence="8">The sequence shown here is derived from an EMBL/GenBank/DDBJ whole genome shotgun (WGS) entry which is preliminary data.</text>
</comment>
<dbReference type="InterPro" id="IPR017580">
    <property type="entry name" value="OHCU_decarboxylase-1"/>
</dbReference>
<evidence type="ECO:0000256" key="3">
    <source>
        <dbReference type="ARBA" id="ARBA00012257"/>
    </source>
</evidence>
<name>A0A371PK81_9BACL</name>
<evidence type="ECO:0000256" key="4">
    <source>
        <dbReference type="ARBA" id="ARBA00022631"/>
    </source>
</evidence>
<dbReference type="AlphaFoldDB" id="A0A371PK81"/>
<keyword evidence="5" id="KW-0210">Decarboxylase</keyword>
<evidence type="ECO:0000256" key="6">
    <source>
        <dbReference type="ARBA" id="ARBA00023239"/>
    </source>
</evidence>
<dbReference type="GO" id="GO:0019628">
    <property type="term" value="P:urate catabolic process"/>
    <property type="evidence" value="ECO:0007669"/>
    <property type="project" value="UniProtKB-UniPathway"/>
</dbReference>
<comment type="catalytic activity">
    <reaction evidence="1">
        <text>5-hydroxy-2-oxo-4-ureido-2,5-dihydro-1H-imidazole-5-carboxylate + H(+) = (S)-allantoin + CO2</text>
        <dbReference type="Rhea" id="RHEA:26301"/>
        <dbReference type="ChEBI" id="CHEBI:15378"/>
        <dbReference type="ChEBI" id="CHEBI:15678"/>
        <dbReference type="ChEBI" id="CHEBI:16526"/>
        <dbReference type="ChEBI" id="CHEBI:58639"/>
        <dbReference type="EC" id="4.1.1.97"/>
    </reaction>
</comment>
<protein>
    <recommendedName>
        <fullName evidence="3">2-oxo-4-hydroxy-4-carboxy-5-ureidoimidazoline decarboxylase</fullName>
        <ecNumber evidence="3">4.1.1.97</ecNumber>
    </recommendedName>
</protein>
<reference evidence="8 9" key="1">
    <citation type="submission" date="2018-08" db="EMBL/GenBank/DDBJ databases">
        <title>Paenibacillus sp. M4BSY-1, whole genome shotgun sequence.</title>
        <authorList>
            <person name="Tuo L."/>
        </authorList>
    </citation>
    <scope>NUCLEOTIDE SEQUENCE [LARGE SCALE GENOMIC DNA]</scope>
    <source>
        <strain evidence="8 9">M4BSY-1</strain>
    </source>
</reference>
<organism evidence="8 9">
    <name type="scientific">Paenibacillus paeoniae</name>
    <dbReference type="NCBI Taxonomy" id="2292705"/>
    <lineage>
        <taxon>Bacteria</taxon>
        <taxon>Bacillati</taxon>
        <taxon>Bacillota</taxon>
        <taxon>Bacilli</taxon>
        <taxon>Bacillales</taxon>
        <taxon>Paenibacillaceae</taxon>
        <taxon>Paenibacillus</taxon>
    </lineage>
</organism>
<dbReference type="Proteomes" id="UP000261905">
    <property type="component" value="Unassembled WGS sequence"/>
</dbReference>
<dbReference type="NCBIfam" id="TIGR03164">
    <property type="entry name" value="UHCUDC"/>
    <property type="match status" value="1"/>
</dbReference>
<keyword evidence="6 8" id="KW-0456">Lyase</keyword>
<evidence type="ECO:0000313" key="8">
    <source>
        <dbReference type="EMBL" id="REK76612.1"/>
    </source>
</evidence>
<dbReference type="PANTHER" id="PTHR43466:SF1">
    <property type="entry name" value="2-OXO-4-HYDROXY-4-CARBOXY-5-UREIDOIMIDAZOLINE DECARBOXYLASE-RELATED"/>
    <property type="match status" value="1"/>
</dbReference>
<dbReference type="EC" id="4.1.1.97" evidence="3"/>
<dbReference type="GO" id="GO:0000255">
    <property type="term" value="P:allantoin metabolic process"/>
    <property type="evidence" value="ECO:0007669"/>
    <property type="project" value="InterPro"/>
</dbReference>
<dbReference type="SUPFAM" id="SSF158694">
    <property type="entry name" value="UraD-Like"/>
    <property type="match status" value="1"/>
</dbReference>
<dbReference type="UniPathway" id="UPA00394">
    <property type="reaction ID" value="UER00652"/>
</dbReference>
<dbReference type="PANTHER" id="PTHR43466">
    <property type="entry name" value="2-OXO-4-HYDROXY-4-CARBOXY-5-UREIDOIMIDAZOLINE DECARBOXYLASE-RELATED"/>
    <property type="match status" value="1"/>
</dbReference>
<sequence>MEQRRAYSYNGEQAAFVARYGHLFESSPWVAEKAWNNRPFRSRQELIASMLEVVMEADGQLQLELLRAYPELGAKPRMTIVAAEEPRGAAADRLERDEAYILQRMNATYREKFGFPFIMAVKGLTADMIADSMQMRMKNTTEQEKRHALREVCKVAEFRLAYVEEDQAIG</sequence>
<dbReference type="OrthoDB" id="9800909at2"/>
<comment type="pathway">
    <text evidence="2">Purine metabolism; urate degradation; (S)-allantoin from urate: step 3/3.</text>
</comment>
<dbReference type="RefSeq" id="WP_116043644.1">
    <property type="nucleotide sequence ID" value="NZ_QUBQ01000001.1"/>
</dbReference>
<dbReference type="GO" id="GO:0006144">
    <property type="term" value="P:purine nucleobase metabolic process"/>
    <property type="evidence" value="ECO:0007669"/>
    <property type="project" value="UniProtKB-KW"/>
</dbReference>
<feature type="domain" description="Oxo-4-hydroxy-4-carboxy-5-ureidoimidazoline decarboxylase" evidence="7">
    <location>
        <begin position="13"/>
        <end position="161"/>
    </location>
</feature>
<dbReference type="Pfam" id="PF09349">
    <property type="entry name" value="OHCU_decarbox"/>
    <property type="match status" value="1"/>
</dbReference>